<evidence type="ECO:0000313" key="1">
    <source>
        <dbReference type="EMBL" id="CCD55903.1"/>
    </source>
</evidence>
<dbReference type="HOGENOM" id="CLU_3175317_0_0_1"/>
<name>G2YWA5_BOTF4</name>
<accession>G2YWA5</accession>
<sequence>MIRMRVVEAIRHENFDANFDPSLRYHISPDSENAFCKALLHYTIGMN</sequence>
<organism evidence="1 2">
    <name type="scientific">Botryotinia fuckeliana (strain T4)</name>
    <name type="common">Noble rot fungus</name>
    <name type="synonym">Botrytis cinerea</name>
    <dbReference type="NCBI Taxonomy" id="999810"/>
    <lineage>
        <taxon>Eukaryota</taxon>
        <taxon>Fungi</taxon>
        <taxon>Dikarya</taxon>
        <taxon>Ascomycota</taxon>
        <taxon>Pezizomycotina</taxon>
        <taxon>Leotiomycetes</taxon>
        <taxon>Helotiales</taxon>
        <taxon>Sclerotiniaceae</taxon>
        <taxon>Botrytis</taxon>
    </lineage>
</organism>
<protein>
    <submittedName>
        <fullName evidence="1">Uncharacterized protein</fullName>
    </submittedName>
</protein>
<dbReference type="InParanoid" id="G2YWA5"/>
<dbReference type="EMBL" id="FQ790358">
    <property type="protein sequence ID" value="CCD55903.1"/>
    <property type="molecule type" value="Genomic_DNA"/>
</dbReference>
<dbReference type="Proteomes" id="UP000008177">
    <property type="component" value="Unplaced contigs"/>
</dbReference>
<proteinExistence type="predicted"/>
<dbReference type="AlphaFoldDB" id="G2YWA5"/>
<reference evidence="2" key="1">
    <citation type="journal article" date="2011" name="PLoS Genet.">
        <title>Genomic analysis of the necrotrophic fungal pathogens Sclerotinia sclerotiorum and Botrytis cinerea.</title>
        <authorList>
            <person name="Amselem J."/>
            <person name="Cuomo C.A."/>
            <person name="van Kan J.A."/>
            <person name="Viaud M."/>
            <person name="Benito E.P."/>
            <person name="Couloux A."/>
            <person name="Coutinho P.M."/>
            <person name="de Vries R.P."/>
            <person name="Dyer P.S."/>
            <person name="Fillinger S."/>
            <person name="Fournier E."/>
            <person name="Gout L."/>
            <person name="Hahn M."/>
            <person name="Kohn L."/>
            <person name="Lapalu N."/>
            <person name="Plummer K.M."/>
            <person name="Pradier J.M."/>
            <person name="Quevillon E."/>
            <person name="Sharon A."/>
            <person name="Simon A."/>
            <person name="ten Have A."/>
            <person name="Tudzynski B."/>
            <person name="Tudzynski P."/>
            <person name="Wincker P."/>
            <person name="Andrew M."/>
            <person name="Anthouard V."/>
            <person name="Beever R.E."/>
            <person name="Beffa R."/>
            <person name="Benoit I."/>
            <person name="Bouzid O."/>
            <person name="Brault B."/>
            <person name="Chen Z."/>
            <person name="Choquer M."/>
            <person name="Collemare J."/>
            <person name="Cotton P."/>
            <person name="Danchin E.G."/>
            <person name="Da Silva C."/>
            <person name="Gautier A."/>
            <person name="Giraud C."/>
            <person name="Giraud T."/>
            <person name="Gonzalez C."/>
            <person name="Grossetete S."/>
            <person name="Guldener U."/>
            <person name="Henrissat B."/>
            <person name="Howlett B.J."/>
            <person name="Kodira C."/>
            <person name="Kretschmer M."/>
            <person name="Lappartient A."/>
            <person name="Leroch M."/>
            <person name="Levis C."/>
            <person name="Mauceli E."/>
            <person name="Neuveglise C."/>
            <person name="Oeser B."/>
            <person name="Pearson M."/>
            <person name="Poulain J."/>
            <person name="Poussereau N."/>
            <person name="Quesneville H."/>
            <person name="Rascle C."/>
            <person name="Schumacher J."/>
            <person name="Segurens B."/>
            <person name="Sexton A."/>
            <person name="Silva E."/>
            <person name="Sirven C."/>
            <person name="Soanes D.M."/>
            <person name="Talbot N.J."/>
            <person name="Templeton M."/>
            <person name="Yandava C."/>
            <person name="Yarden O."/>
            <person name="Zeng Q."/>
            <person name="Rollins J.A."/>
            <person name="Lebrun M.H."/>
            <person name="Dickman M."/>
        </authorList>
    </citation>
    <scope>NUCLEOTIDE SEQUENCE [LARGE SCALE GENOMIC DNA]</scope>
    <source>
        <strain evidence="2">T4</strain>
    </source>
</reference>
<evidence type="ECO:0000313" key="2">
    <source>
        <dbReference type="Proteomes" id="UP000008177"/>
    </source>
</evidence>
<gene>
    <name evidence="1" type="ORF">BofuT4_P150350.1</name>
</gene>